<dbReference type="Proteomes" id="UP000307756">
    <property type="component" value="Unassembled WGS sequence"/>
</dbReference>
<reference evidence="6 7" key="1">
    <citation type="journal article" date="2011" name="J. Microbiol.">
        <title>Bacillus kyonggiensis sp. nov., isolated from soil of a lettuce field.</title>
        <authorList>
            <person name="Dong K."/>
            <person name="Lee S."/>
        </authorList>
    </citation>
    <scope>NUCLEOTIDE SEQUENCE [LARGE SCALE GENOMIC DNA]</scope>
    <source>
        <strain evidence="6 7">NB22</strain>
    </source>
</reference>
<sequence>MYKLYCRLYQWVLRLGTFILPWRKPELLSGENSLLKLPKLIRNLKIESVLIVTDKGITSIKLMDPFLQGLQDENIKFFIYDKTVPNPTIDNIEEAFRMYKENQCQGIVAFGGGSPMDCAKGVGARVAKPRKSIPQMKGLFKVMKKLPPLFMIPTTAGTGSEATLAAVVSNSETHEKYALMDISLIPHYAVLDPLLTVNLPPHITAATGIDALTHAVEAYIGKSNTRETRECSKDAVKLIFENLFEAYSNGTDLTARKNMQTAAYLAGIAFTRAYVGNVHAIAHTLGGFYSVPHGLANAIVLPYVLDYYGDSIHKPLAELADLIGISESGNNEEKKAKKFIEAIKQLNQDMKIPTKVNGIEDRDIPVMVERALKEANPLYPVPKILTKHEMFELYQLIKE</sequence>
<evidence type="ECO:0000256" key="2">
    <source>
        <dbReference type="ARBA" id="ARBA00023002"/>
    </source>
</evidence>
<dbReference type="InterPro" id="IPR018211">
    <property type="entry name" value="ADH_Fe_CS"/>
</dbReference>
<evidence type="ECO:0000313" key="6">
    <source>
        <dbReference type="EMBL" id="TKC18348.1"/>
    </source>
</evidence>
<evidence type="ECO:0000313" key="7">
    <source>
        <dbReference type="Proteomes" id="UP000307756"/>
    </source>
</evidence>
<dbReference type="PANTHER" id="PTHR11496">
    <property type="entry name" value="ALCOHOL DEHYDROGENASE"/>
    <property type="match status" value="1"/>
</dbReference>
<dbReference type="GO" id="GO:0046872">
    <property type="term" value="F:metal ion binding"/>
    <property type="evidence" value="ECO:0007669"/>
    <property type="project" value="InterPro"/>
</dbReference>
<feature type="domain" description="Fe-containing alcohol dehydrogenase-like C-terminal" evidence="5">
    <location>
        <begin position="204"/>
        <end position="395"/>
    </location>
</feature>
<feature type="domain" description="Alcohol dehydrogenase iron-type/glycerol dehydrogenase GldA" evidence="4">
    <location>
        <begin position="26"/>
        <end position="193"/>
    </location>
</feature>
<dbReference type="InterPro" id="IPR039697">
    <property type="entry name" value="Alcohol_dehydrogenase_Fe"/>
</dbReference>
<evidence type="ECO:0000259" key="5">
    <source>
        <dbReference type="Pfam" id="PF25137"/>
    </source>
</evidence>
<evidence type="ECO:0000256" key="1">
    <source>
        <dbReference type="ARBA" id="ARBA00007358"/>
    </source>
</evidence>
<proteinExistence type="inferred from homology"/>
<accession>A0A4U1D8D0</accession>
<name>A0A4U1D8D0_9BACI</name>
<dbReference type="AlphaFoldDB" id="A0A4U1D8D0"/>
<dbReference type="RefSeq" id="WP_136829059.1">
    <property type="nucleotide sequence ID" value="NZ_SWBM01000001.1"/>
</dbReference>
<dbReference type="PROSITE" id="PS00913">
    <property type="entry name" value="ADH_IRON_1"/>
    <property type="match status" value="1"/>
</dbReference>
<dbReference type="InterPro" id="IPR001670">
    <property type="entry name" value="ADH_Fe/GldA"/>
</dbReference>
<dbReference type="PROSITE" id="PS00060">
    <property type="entry name" value="ADH_IRON_2"/>
    <property type="match status" value="1"/>
</dbReference>
<organism evidence="6 7">
    <name type="scientific">Robertmurraya kyonggiensis</name>
    <dbReference type="NCBI Taxonomy" id="1037680"/>
    <lineage>
        <taxon>Bacteria</taxon>
        <taxon>Bacillati</taxon>
        <taxon>Bacillota</taxon>
        <taxon>Bacilli</taxon>
        <taxon>Bacillales</taxon>
        <taxon>Bacillaceae</taxon>
        <taxon>Robertmurraya</taxon>
    </lineage>
</organism>
<dbReference type="Gene3D" id="3.40.50.1970">
    <property type="match status" value="1"/>
</dbReference>
<dbReference type="CDD" id="cd08189">
    <property type="entry name" value="Fe-ADH-like"/>
    <property type="match status" value="1"/>
</dbReference>
<keyword evidence="3" id="KW-0520">NAD</keyword>
<dbReference type="EMBL" id="SWBM01000001">
    <property type="protein sequence ID" value="TKC18348.1"/>
    <property type="molecule type" value="Genomic_DNA"/>
</dbReference>
<dbReference type="Pfam" id="PF25137">
    <property type="entry name" value="ADH_Fe_C"/>
    <property type="match status" value="1"/>
</dbReference>
<dbReference type="Pfam" id="PF00465">
    <property type="entry name" value="Fe-ADH"/>
    <property type="match status" value="1"/>
</dbReference>
<gene>
    <name evidence="6" type="ORF">FA727_02010</name>
</gene>
<dbReference type="InterPro" id="IPR056798">
    <property type="entry name" value="ADH_Fe_C"/>
</dbReference>
<comment type="similarity">
    <text evidence="1">Belongs to the iron-containing alcohol dehydrogenase family.</text>
</comment>
<dbReference type="OrthoDB" id="9815791at2"/>
<protein>
    <submittedName>
        <fullName evidence="6">Iron-containing alcohol dehydrogenase</fullName>
    </submittedName>
</protein>
<dbReference type="GO" id="GO:0004022">
    <property type="term" value="F:alcohol dehydrogenase (NAD+) activity"/>
    <property type="evidence" value="ECO:0007669"/>
    <property type="project" value="TreeGrafter"/>
</dbReference>
<dbReference type="FunFam" id="3.40.50.1970:FF:000003">
    <property type="entry name" value="Alcohol dehydrogenase, iron-containing"/>
    <property type="match status" value="1"/>
</dbReference>
<keyword evidence="7" id="KW-1185">Reference proteome</keyword>
<evidence type="ECO:0000256" key="3">
    <source>
        <dbReference type="ARBA" id="ARBA00023027"/>
    </source>
</evidence>
<dbReference type="PANTHER" id="PTHR11496:SF102">
    <property type="entry name" value="ALCOHOL DEHYDROGENASE 4"/>
    <property type="match status" value="1"/>
</dbReference>
<comment type="caution">
    <text evidence="6">The sequence shown here is derived from an EMBL/GenBank/DDBJ whole genome shotgun (WGS) entry which is preliminary data.</text>
</comment>
<evidence type="ECO:0000259" key="4">
    <source>
        <dbReference type="Pfam" id="PF00465"/>
    </source>
</evidence>
<dbReference type="Gene3D" id="1.20.1090.10">
    <property type="entry name" value="Dehydroquinate synthase-like - alpha domain"/>
    <property type="match status" value="1"/>
</dbReference>
<dbReference type="SUPFAM" id="SSF56796">
    <property type="entry name" value="Dehydroquinate synthase-like"/>
    <property type="match status" value="1"/>
</dbReference>
<keyword evidence="2" id="KW-0560">Oxidoreductase</keyword>
<dbReference type="FunFam" id="1.20.1090.10:FF:000001">
    <property type="entry name" value="Aldehyde-alcohol dehydrogenase"/>
    <property type="match status" value="1"/>
</dbReference>